<dbReference type="AlphaFoldDB" id="A0A401WFS3"/>
<reference evidence="2 3" key="1">
    <citation type="submission" date="2018-11" db="EMBL/GenBank/DDBJ databases">
        <title>Whole genome sequence of Streptomyces paromomycinus NBRC 15454(T).</title>
        <authorList>
            <person name="Komaki H."/>
            <person name="Tamura T."/>
        </authorList>
    </citation>
    <scope>NUCLEOTIDE SEQUENCE [LARGE SCALE GENOMIC DNA]</scope>
    <source>
        <strain evidence="2 3">NBRC 15454</strain>
    </source>
</reference>
<dbReference type="PANTHER" id="PTHR47623:SF1">
    <property type="entry name" value="OS09G0287300 PROTEIN"/>
    <property type="match status" value="1"/>
</dbReference>
<evidence type="ECO:0000313" key="3">
    <source>
        <dbReference type="Proteomes" id="UP000286746"/>
    </source>
</evidence>
<dbReference type="PANTHER" id="PTHR47623">
    <property type="entry name" value="OS09G0287300 PROTEIN"/>
    <property type="match status" value="1"/>
</dbReference>
<comment type="caution">
    <text evidence="2">The sequence shown here is derived from an EMBL/GenBank/DDBJ whole genome shotgun (WGS) entry which is preliminary data.</text>
</comment>
<gene>
    <name evidence="2" type="ORF">GKJPGBOP_07968</name>
</gene>
<protein>
    <submittedName>
        <fullName evidence="2">Phosphohistidine phosphatase</fullName>
    </submittedName>
</protein>
<keyword evidence="3" id="KW-1185">Reference proteome</keyword>
<dbReference type="Gene3D" id="3.40.50.1240">
    <property type="entry name" value="Phosphoglycerate mutase-like"/>
    <property type="match status" value="1"/>
</dbReference>
<dbReference type="CDD" id="cd07067">
    <property type="entry name" value="HP_PGM_like"/>
    <property type="match status" value="1"/>
</dbReference>
<dbReference type="SUPFAM" id="SSF53254">
    <property type="entry name" value="Phosphoglycerate mutase-like"/>
    <property type="match status" value="1"/>
</dbReference>
<sequence length="178" mass="19428">MTISPLRRLLLLRHAKAARPPGTADHERSLSGRGRRDARAAGQLLAKEDWLPDLVLCSTAHRTRETWELAAAELAGLPEVRFEPRLYHPPVPQLLAVVHEVPAHVSTLLVIGHNPSLRDTILIVAGDGVGRRIRQVREKFPTAAVALLAWRGTWGELDTRTALLTGLAVARGARPGPS</sequence>
<feature type="region of interest" description="Disordered" evidence="1">
    <location>
        <begin position="17"/>
        <end position="37"/>
    </location>
</feature>
<dbReference type="InterPro" id="IPR029033">
    <property type="entry name" value="His_PPase_superfam"/>
</dbReference>
<dbReference type="RefSeq" id="WP_125058136.1">
    <property type="nucleotide sequence ID" value="NZ_BHZD01000001.1"/>
</dbReference>
<accession>A0A401WFS3</accession>
<dbReference type="Pfam" id="PF00300">
    <property type="entry name" value="His_Phos_1"/>
    <property type="match status" value="1"/>
</dbReference>
<dbReference type="EMBL" id="BHZD01000001">
    <property type="protein sequence ID" value="GCD48172.1"/>
    <property type="molecule type" value="Genomic_DNA"/>
</dbReference>
<evidence type="ECO:0000256" key="1">
    <source>
        <dbReference type="SAM" id="MobiDB-lite"/>
    </source>
</evidence>
<feature type="compositionally biased region" description="Basic and acidic residues" evidence="1">
    <location>
        <begin position="24"/>
        <end position="37"/>
    </location>
</feature>
<dbReference type="InterPro" id="IPR013078">
    <property type="entry name" value="His_Pase_superF_clade-1"/>
</dbReference>
<proteinExistence type="predicted"/>
<evidence type="ECO:0000313" key="2">
    <source>
        <dbReference type="EMBL" id="GCD48172.1"/>
    </source>
</evidence>
<dbReference type="Proteomes" id="UP000286746">
    <property type="component" value="Unassembled WGS sequence"/>
</dbReference>
<name>A0A401WFS3_STREY</name>
<organism evidence="2 3">
    <name type="scientific">Streptomyces paromomycinus</name>
    <name type="common">Streptomyces rimosus subsp. paromomycinus</name>
    <dbReference type="NCBI Taxonomy" id="92743"/>
    <lineage>
        <taxon>Bacteria</taxon>
        <taxon>Bacillati</taxon>
        <taxon>Actinomycetota</taxon>
        <taxon>Actinomycetes</taxon>
        <taxon>Kitasatosporales</taxon>
        <taxon>Streptomycetaceae</taxon>
        <taxon>Streptomyces</taxon>
    </lineage>
</organism>
<dbReference type="SMART" id="SM00855">
    <property type="entry name" value="PGAM"/>
    <property type="match status" value="1"/>
</dbReference>